<protein>
    <recommendedName>
        <fullName evidence="3">Phospholipid/glycerol acyltransferase domain-containing protein</fullName>
    </recommendedName>
</protein>
<dbReference type="eggNOG" id="ENOG502QQ2N">
    <property type="taxonomic scope" value="Eukaryota"/>
</dbReference>
<feature type="transmembrane region" description="Helical" evidence="1">
    <location>
        <begin position="479"/>
        <end position="502"/>
    </location>
</feature>
<dbReference type="STRING" id="403673.A0A177WLA5"/>
<feature type="transmembrane region" description="Helical" evidence="1">
    <location>
        <begin position="451"/>
        <end position="473"/>
    </location>
</feature>
<organism evidence="4 5">
    <name type="scientific">Batrachochytrium dendrobatidis (strain JEL423)</name>
    <dbReference type="NCBI Taxonomy" id="403673"/>
    <lineage>
        <taxon>Eukaryota</taxon>
        <taxon>Fungi</taxon>
        <taxon>Fungi incertae sedis</taxon>
        <taxon>Chytridiomycota</taxon>
        <taxon>Chytridiomycota incertae sedis</taxon>
        <taxon>Chytridiomycetes</taxon>
        <taxon>Rhizophydiales</taxon>
        <taxon>Rhizophydiales incertae sedis</taxon>
        <taxon>Batrachochytrium</taxon>
    </lineage>
</organism>
<dbReference type="GO" id="GO:0008654">
    <property type="term" value="P:phospholipid biosynthetic process"/>
    <property type="evidence" value="ECO:0007669"/>
    <property type="project" value="TreeGrafter"/>
</dbReference>
<keyword evidence="2" id="KW-0732">Signal</keyword>
<evidence type="ECO:0000259" key="3">
    <source>
        <dbReference type="SMART" id="SM00563"/>
    </source>
</evidence>
<sequence length="608" mass="67213">MDFFPAFLVSFFRLVLNTFFRSIKVRGIHKIPTNGPVIFAVAPHANQFVDPLMLSVTCGRSVGFLAAKKSMDKFWIGMLGRAMKSISVERAQDVIFSGKGTIYMPDESNPSLIHGINTQFIKQIKPRSSICLPKDMGTAEVAQVISDTEILLCKPMITPGAVACLRVVDESGNMPGTVYKISPHVDQSRMFSEVTRRLSHNGAVGIFPEGGSHDRPELLPLKAGVAIMALDAVAKHPNLPLKIVPCGLSYFHADKFRSRAVIEYGDPIEIPSELLEQYKNGGTDKRKAISLLLDTIEVSLKSLTLQSPDFDTLMVVQAVRRLYTPVGKKLDLDQTLAMSRNFAEGYIRMRDNPEVKALTQQVLQYDRLLKYYGVLDHQVKNTNISSMRALCLFCYRAVEMLVFFILSLPVLILFSPLLFLSRMVSKKMAAEALAGSSVKISGNDVVTTWKLLTAMVVLPTLSTVYVIISYILARVYFTSSYTAIAIAVLTSITIPTLGFVTIRMSDIGMDILKSLPPLMVSLTTPKHSTKQLREVRAELSANITALVSGLGPQVFPNFEKKRVVSHDEALLSIYAAQKMRRSSALNDCIKELPPNVLDNDMLSSVNPT</sequence>
<dbReference type="EMBL" id="DS022305">
    <property type="protein sequence ID" value="OAJ40888.1"/>
    <property type="molecule type" value="Genomic_DNA"/>
</dbReference>
<dbReference type="Proteomes" id="UP000077115">
    <property type="component" value="Unassembled WGS sequence"/>
</dbReference>
<proteinExistence type="predicted"/>
<evidence type="ECO:0000256" key="1">
    <source>
        <dbReference type="SAM" id="Phobius"/>
    </source>
</evidence>
<evidence type="ECO:0000313" key="5">
    <source>
        <dbReference type="Proteomes" id="UP000077115"/>
    </source>
</evidence>
<dbReference type="SMART" id="SM00563">
    <property type="entry name" value="PlsC"/>
    <property type="match status" value="1"/>
</dbReference>
<dbReference type="GO" id="GO:0004366">
    <property type="term" value="F:glycerol-3-phosphate O-acyltransferase activity"/>
    <property type="evidence" value="ECO:0007669"/>
    <property type="project" value="TreeGrafter"/>
</dbReference>
<dbReference type="VEuPathDB" id="FungiDB:BDEG_24575"/>
<dbReference type="InterPro" id="IPR002123">
    <property type="entry name" value="Plipid/glycerol_acylTrfase"/>
</dbReference>
<dbReference type="GO" id="GO:0016287">
    <property type="term" value="F:glycerone-phosphate O-acyltransferase activity"/>
    <property type="evidence" value="ECO:0007669"/>
    <property type="project" value="TreeGrafter"/>
</dbReference>
<gene>
    <name evidence="4" type="ORF">BDEG_24575</name>
</gene>
<evidence type="ECO:0000313" key="4">
    <source>
        <dbReference type="EMBL" id="OAJ40888.1"/>
    </source>
</evidence>
<accession>A0A177WLA5</accession>
<feature type="transmembrane region" description="Helical" evidence="1">
    <location>
        <begin position="400"/>
        <end position="420"/>
    </location>
</feature>
<reference evidence="4 5" key="1">
    <citation type="submission" date="2006-10" db="EMBL/GenBank/DDBJ databases">
        <title>The Genome Sequence of Batrachochytrium dendrobatidis JEL423.</title>
        <authorList>
            <consortium name="The Broad Institute Genome Sequencing Platform"/>
            <person name="Birren B."/>
            <person name="Lander E."/>
            <person name="Galagan J."/>
            <person name="Cuomo C."/>
            <person name="Devon K."/>
            <person name="Jaffe D."/>
            <person name="Butler J."/>
            <person name="Alvarez P."/>
            <person name="Gnerre S."/>
            <person name="Grabherr M."/>
            <person name="Kleber M."/>
            <person name="Mauceli E."/>
            <person name="Brockman W."/>
            <person name="Young S."/>
            <person name="LaButti K."/>
            <person name="Sykes S."/>
            <person name="DeCaprio D."/>
            <person name="Crawford M."/>
            <person name="Koehrsen M."/>
            <person name="Engels R."/>
            <person name="Montgomery P."/>
            <person name="Pearson M."/>
            <person name="Howarth C."/>
            <person name="Larson L."/>
            <person name="White J."/>
            <person name="O'Leary S."/>
            <person name="Kodira C."/>
            <person name="Zeng Q."/>
            <person name="Yandava C."/>
            <person name="Alvarado L."/>
            <person name="Longcore J."/>
            <person name="James T."/>
        </authorList>
    </citation>
    <scope>NUCLEOTIDE SEQUENCE [LARGE SCALE GENOMIC DNA]</scope>
    <source>
        <strain evidence="4 5">JEL423</strain>
    </source>
</reference>
<keyword evidence="1" id="KW-0472">Membrane</keyword>
<dbReference type="PANTHER" id="PTHR31605">
    <property type="entry name" value="GLYCEROL-3-PHOSPHATE O-ACYLTRANSFERASE 1"/>
    <property type="match status" value="1"/>
</dbReference>
<dbReference type="CDD" id="cd07992">
    <property type="entry name" value="LPLAT_AAK14816-like"/>
    <property type="match status" value="1"/>
</dbReference>
<feature type="signal peptide" evidence="2">
    <location>
        <begin position="1"/>
        <end position="17"/>
    </location>
</feature>
<dbReference type="OrthoDB" id="2427554at2759"/>
<dbReference type="PANTHER" id="PTHR31605:SF0">
    <property type="entry name" value="GLYCEROL-3-PHOSPHATE O-ACYLTRANSFERASE 1"/>
    <property type="match status" value="1"/>
</dbReference>
<name>A0A177WLA5_BATDL</name>
<dbReference type="Pfam" id="PF01553">
    <property type="entry name" value="Acyltransferase"/>
    <property type="match status" value="1"/>
</dbReference>
<dbReference type="SUPFAM" id="SSF69593">
    <property type="entry name" value="Glycerol-3-phosphate (1)-acyltransferase"/>
    <property type="match status" value="2"/>
</dbReference>
<dbReference type="AlphaFoldDB" id="A0A177WLA5"/>
<evidence type="ECO:0000256" key="2">
    <source>
        <dbReference type="SAM" id="SignalP"/>
    </source>
</evidence>
<keyword evidence="1" id="KW-1133">Transmembrane helix</keyword>
<feature type="domain" description="Phospholipid/glycerol acyltransferase" evidence="3">
    <location>
        <begin position="38"/>
        <end position="251"/>
    </location>
</feature>
<dbReference type="InterPro" id="IPR052744">
    <property type="entry name" value="GPAT/DAPAT"/>
</dbReference>
<reference evidence="4 5" key="2">
    <citation type="submission" date="2016-05" db="EMBL/GenBank/DDBJ databases">
        <title>Lineage-specific infection strategies underlie the spectrum of fungal disease in amphibians.</title>
        <authorList>
            <person name="Cuomo C.A."/>
            <person name="Farrer R.A."/>
            <person name="James T."/>
            <person name="Longcore J."/>
            <person name="Birren B."/>
        </authorList>
    </citation>
    <scope>NUCLEOTIDE SEQUENCE [LARGE SCALE GENOMIC DNA]</scope>
    <source>
        <strain evidence="4 5">JEL423</strain>
    </source>
</reference>
<feature type="chain" id="PRO_5008077683" description="Phospholipid/glycerol acyltransferase domain-containing protein" evidence="2">
    <location>
        <begin position="18"/>
        <end position="608"/>
    </location>
</feature>
<keyword evidence="1" id="KW-0812">Transmembrane</keyword>